<feature type="compositionally biased region" description="Acidic residues" evidence="8">
    <location>
        <begin position="20"/>
        <end position="38"/>
    </location>
</feature>
<evidence type="ECO:0000313" key="11">
    <source>
        <dbReference type="Proteomes" id="UP000735302"/>
    </source>
</evidence>
<sequence length="545" mass="61068">MPIKGEHYALSLSDQFIDLFNDEEDDEREDEDEDDEDANDSHGLSESDDLPDSTTNEDGKVGSRTANNANGSKDDERGVSSGCMGRNETEDHRGNPSDLTESRSQQRKRGPKKQPLNKMRQVKLKVRRVKANARERNRMHGLNSALDELRKHVPCHSKTQKLSKIETLRLARNYIHALASVLQSGVRPDSVTFARDLSRGLSQNTMNLVAACLQLNPRTLLPESAYTGKPYQFMYDNSIRYESGGYLLPHHHPSYNLSQSQSGDPFSMFNLEPVHCQSGFHMFNPGSQPRGYGLYPQDMPYNLVQEAASPQNVCMSVPCSDQAFPNVPHDRGTNNHNHFSPNSSTGNRKHTFPSDQPMQHPIYNNRPECHNIETVANMCLSEIPTKPLHSPTPASTFPNTSLASPFHETNAINRSQPRPSMCALQQNSICRFDSSLQGLKEPDASNVACDQRTDIFPQPPEDFPKCTTELAIRPQTNIVQQYPCQYANAYKLNSRADCLKPSTIRPVRGNLTLHACEMNDKVRSLNEQKSVDNEIAMLATATSLF</sequence>
<dbReference type="GO" id="GO:0005634">
    <property type="term" value="C:nucleus"/>
    <property type="evidence" value="ECO:0007669"/>
    <property type="project" value="TreeGrafter"/>
</dbReference>
<keyword evidence="2" id="KW-0221">Differentiation</keyword>
<protein>
    <submittedName>
        <fullName evidence="10">Neurogenic differentiation factor</fullName>
    </submittedName>
</protein>
<evidence type="ECO:0000256" key="1">
    <source>
        <dbReference type="ARBA" id="ARBA00022473"/>
    </source>
</evidence>
<dbReference type="PROSITE" id="PS50888">
    <property type="entry name" value="BHLH"/>
    <property type="match status" value="1"/>
</dbReference>
<dbReference type="InterPro" id="IPR022575">
    <property type="entry name" value="NeuroD_DUF"/>
</dbReference>
<dbReference type="GO" id="GO:0061564">
    <property type="term" value="P:axon development"/>
    <property type="evidence" value="ECO:0007669"/>
    <property type="project" value="TreeGrafter"/>
</dbReference>
<keyword evidence="4" id="KW-0805">Transcription regulation</keyword>
<keyword evidence="1" id="KW-0217">Developmental protein</keyword>
<evidence type="ECO:0000256" key="2">
    <source>
        <dbReference type="ARBA" id="ARBA00022782"/>
    </source>
</evidence>
<accession>A0AAV3YML0</accession>
<reference evidence="10 11" key="1">
    <citation type="journal article" date="2021" name="Elife">
        <title>Chloroplast acquisition without the gene transfer in kleptoplastic sea slugs, Plakobranchus ocellatus.</title>
        <authorList>
            <person name="Maeda T."/>
            <person name="Takahashi S."/>
            <person name="Yoshida T."/>
            <person name="Shimamura S."/>
            <person name="Takaki Y."/>
            <person name="Nagai Y."/>
            <person name="Toyoda A."/>
            <person name="Suzuki Y."/>
            <person name="Arimoto A."/>
            <person name="Ishii H."/>
            <person name="Satoh N."/>
            <person name="Nishiyama T."/>
            <person name="Hasebe M."/>
            <person name="Maruyama T."/>
            <person name="Minagawa J."/>
            <person name="Obokata J."/>
            <person name="Shigenobu S."/>
        </authorList>
    </citation>
    <scope>NUCLEOTIDE SEQUENCE [LARGE SCALE GENOMIC DNA]</scope>
</reference>
<keyword evidence="5" id="KW-0238">DNA-binding</keyword>
<evidence type="ECO:0000256" key="8">
    <source>
        <dbReference type="SAM" id="MobiDB-lite"/>
    </source>
</evidence>
<evidence type="ECO:0000256" key="6">
    <source>
        <dbReference type="ARBA" id="ARBA00023163"/>
    </source>
</evidence>
<keyword evidence="6" id="KW-0804">Transcription</keyword>
<dbReference type="FunFam" id="4.10.280.10:FF:000006">
    <property type="entry name" value="Neurogenic differentiation factor"/>
    <property type="match status" value="1"/>
</dbReference>
<organism evidence="10 11">
    <name type="scientific">Plakobranchus ocellatus</name>
    <dbReference type="NCBI Taxonomy" id="259542"/>
    <lineage>
        <taxon>Eukaryota</taxon>
        <taxon>Metazoa</taxon>
        <taxon>Spiralia</taxon>
        <taxon>Lophotrochozoa</taxon>
        <taxon>Mollusca</taxon>
        <taxon>Gastropoda</taxon>
        <taxon>Heterobranchia</taxon>
        <taxon>Euthyneura</taxon>
        <taxon>Panpulmonata</taxon>
        <taxon>Sacoglossa</taxon>
        <taxon>Placobranchoidea</taxon>
        <taxon>Plakobranchidae</taxon>
        <taxon>Plakobranchus</taxon>
    </lineage>
</organism>
<name>A0AAV3YML0_9GAST</name>
<dbReference type="GO" id="GO:0000981">
    <property type="term" value="F:DNA-binding transcription factor activity, RNA polymerase II-specific"/>
    <property type="evidence" value="ECO:0007669"/>
    <property type="project" value="TreeGrafter"/>
</dbReference>
<comment type="caution">
    <text evidence="10">The sequence shown here is derived from an EMBL/GenBank/DDBJ whole genome shotgun (WGS) entry which is preliminary data.</text>
</comment>
<evidence type="ECO:0000313" key="10">
    <source>
        <dbReference type="EMBL" id="GFN84166.1"/>
    </source>
</evidence>
<dbReference type="EMBL" id="BLXT01001278">
    <property type="protein sequence ID" value="GFN84166.1"/>
    <property type="molecule type" value="Genomic_DNA"/>
</dbReference>
<evidence type="ECO:0000256" key="7">
    <source>
        <dbReference type="ARBA" id="ARBA00023242"/>
    </source>
</evidence>
<dbReference type="PANTHER" id="PTHR19290:SF134">
    <property type="entry name" value="NEUROGENIC DIFFERENTIATION FACTOR 1"/>
    <property type="match status" value="1"/>
</dbReference>
<dbReference type="Proteomes" id="UP000735302">
    <property type="component" value="Unassembled WGS sequence"/>
</dbReference>
<feature type="region of interest" description="Disordered" evidence="8">
    <location>
        <begin position="1"/>
        <end position="120"/>
    </location>
</feature>
<dbReference type="Pfam" id="PF00010">
    <property type="entry name" value="HLH"/>
    <property type="match status" value="1"/>
</dbReference>
<proteinExistence type="predicted"/>
<dbReference type="InterPro" id="IPR011598">
    <property type="entry name" value="bHLH_dom"/>
</dbReference>
<feature type="domain" description="BHLH" evidence="9">
    <location>
        <begin position="126"/>
        <end position="178"/>
    </location>
</feature>
<dbReference type="GO" id="GO:0045944">
    <property type="term" value="P:positive regulation of transcription by RNA polymerase II"/>
    <property type="evidence" value="ECO:0007669"/>
    <property type="project" value="TreeGrafter"/>
</dbReference>
<evidence type="ECO:0000256" key="3">
    <source>
        <dbReference type="ARBA" id="ARBA00022902"/>
    </source>
</evidence>
<keyword evidence="3" id="KW-0524">Neurogenesis</keyword>
<keyword evidence="7" id="KW-0539">Nucleus</keyword>
<dbReference type="Gene3D" id="4.10.280.10">
    <property type="entry name" value="Helix-loop-helix DNA-binding domain"/>
    <property type="match status" value="1"/>
</dbReference>
<dbReference type="Pfam" id="PF12533">
    <property type="entry name" value="Neuro_bHLH"/>
    <property type="match status" value="1"/>
</dbReference>
<dbReference type="InterPro" id="IPR050359">
    <property type="entry name" value="bHLH_transcription_factors"/>
</dbReference>
<gene>
    <name evidence="10" type="ORF">PoB_001067200</name>
</gene>
<dbReference type="PANTHER" id="PTHR19290">
    <property type="entry name" value="BASIC HELIX-LOOP-HELIX PROTEIN NEUROGENIN-RELATED"/>
    <property type="match status" value="1"/>
</dbReference>
<dbReference type="SUPFAM" id="SSF47459">
    <property type="entry name" value="HLH, helix-loop-helix DNA-binding domain"/>
    <property type="match status" value="1"/>
</dbReference>
<dbReference type="GO" id="GO:0046983">
    <property type="term" value="F:protein dimerization activity"/>
    <property type="evidence" value="ECO:0007669"/>
    <property type="project" value="InterPro"/>
</dbReference>
<dbReference type="AlphaFoldDB" id="A0AAV3YML0"/>
<evidence type="ECO:0000256" key="4">
    <source>
        <dbReference type="ARBA" id="ARBA00023015"/>
    </source>
</evidence>
<evidence type="ECO:0000256" key="5">
    <source>
        <dbReference type="ARBA" id="ARBA00023125"/>
    </source>
</evidence>
<dbReference type="SMART" id="SM00353">
    <property type="entry name" value="HLH"/>
    <property type="match status" value="1"/>
</dbReference>
<dbReference type="GO" id="GO:0007423">
    <property type="term" value="P:sensory organ development"/>
    <property type="evidence" value="ECO:0007669"/>
    <property type="project" value="TreeGrafter"/>
</dbReference>
<dbReference type="InterPro" id="IPR036638">
    <property type="entry name" value="HLH_DNA-bd_sf"/>
</dbReference>
<dbReference type="GO" id="GO:0070888">
    <property type="term" value="F:E-box binding"/>
    <property type="evidence" value="ECO:0007669"/>
    <property type="project" value="TreeGrafter"/>
</dbReference>
<keyword evidence="11" id="KW-1185">Reference proteome</keyword>
<evidence type="ECO:0000259" key="9">
    <source>
        <dbReference type="PROSITE" id="PS50888"/>
    </source>
</evidence>